<reference evidence="1 2" key="1">
    <citation type="journal article" date="2024" name="BMC Genomics">
        <title>De novo assembly and annotation of Popillia japonica's genome with initial clues to its potential as an invasive pest.</title>
        <authorList>
            <person name="Cucini C."/>
            <person name="Boschi S."/>
            <person name="Funari R."/>
            <person name="Cardaioli E."/>
            <person name="Iannotti N."/>
            <person name="Marturano G."/>
            <person name="Paoli F."/>
            <person name="Bruttini M."/>
            <person name="Carapelli A."/>
            <person name="Frati F."/>
            <person name="Nardi F."/>
        </authorList>
    </citation>
    <scope>NUCLEOTIDE SEQUENCE [LARGE SCALE GENOMIC DNA]</scope>
    <source>
        <strain evidence="1">DMR45628</strain>
    </source>
</reference>
<gene>
    <name evidence="1" type="ORF">QE152_g22283</name>
</gene>
<dbReference type="AlphaFoldDB" id="A0AAW1KKN5"/>
<evidence type="ECO:0000313" key="1">
    <source>
        <dbReference type="EMBL" id="KAK9720098.1"/>
    </source>
</evidence>
<dbReference type="EMBL" id="JASPKY010000213">
    <property type="protein sequence ID" value="KAK9720098.1"/>
    <property type="molecule type" value="Genomic_DNA"/>
</dbReference>
<sequence>MCPDAQKTSVIDTGKLLTVVLNSEIRSSQVESLTIVYFLSLLDYNCQIYQIQLTLDYFLWFHILFLRHQCVSEVCKYVLFKRW</sequence>
<name>A0AAW1KKN5_POPJA</name>
<keyword evidence="2" id="KW-1185">Reference proteome</keyword>
<protein>
    <submittedName>
        <fullName evidence="1">Uncharacterized protein</fullName>
    </submittedName>
</protein>
<organism evidence="1 2">
    <name type="scientific">Popillia japonica</name>
    <name type="common">Japanese beetle</name>
    <dbReference type="NCBI Taxonomy" id="7064"/>
    <lineage>
        <taxon>Eukaryota</taxon>
        <taxon>Metazoa</taxon>
        <taxon>Ecdysozoa</taxon>
        <taxon>Arthropoda</taxon>
        <taxon>Hexapoda</taxon>
        <taxon>Insecta</taxon>
        <taxon>Pterygota</taxon>
        <taxon>Neoptera</taxon>
        <taxon>Endopterygota</taxon>
        <taxon>Coleoptera</taxon>
        <taxon>Polyphaga</taxon>
        <taxon>Scarabaeiformia</taxon>
        <taxon>Scarabaeidae</taxon>
        <taxon>Rutelinae</taxon>
        <taxon>Popillia</taxon>
    </lineage>
</organism>
<proteinExistence type="predicted"/>
<comment type="caution">
    <text evidence="1">The sequence shown here is derived from an EMBL/GenBank/DDBJ whole genome shotgun (WGS) entry which is preliminary data.</text>
</comment>
<dbReference type="Proteomes" id="UP001458880">
    <property type="component" value="Unassembled WGS sequence"/>
</dbReference>
<evidence type="ECO:0000313" key="2">
    <source>
        <dbReference type="Proteomes" id="UP001458880"/>
    </source>
</evidence>
<accession>A0AAW1KKN5</accession>